<evidence type="ECO:0000313" key="1">
    <source>
        <dbReference type="EMBL" id="SVB48464.1"/>
    </source>
</evidence>
<gene>
    <name evidence="1" type="ORF">METZ01_LOCUS201318</name>
</gene>
<dbReference type="Pfam" id="PF13759">
    <property type="entry name" value="2OG-FeII_Oxy_5"/>
    <property type="match status" value="1"/>
</dbReference>
<dbReference type="EMBL" id="UINC01043847">
    <property type="protein sequence ID" value="SVB48464.1"/>
    <property type="molecule type" value="Genomic_DNA"/>
</dbReference>
<sequence length="221" mass="25921">MECLNPFPIVFKDTYDFDFVNKHKEKFDMIFTEIEPENNTQLEKGGGTSSVSRTYTDPPHEWSEFAHFNAWIMDRANMIADVWNFDARCGLAFTESWCNVHPQHAWTSAHHHQGIAIATASYLWVPPDSGRFLLQNPYEHFKRSEPVREEYHMAAYDWIPVDVKTNDVLFFPGWLSHKTEKNINDEERYVMSCNISAMEPMRRASPKEPREVLAKRFSNKI</sequence>
<proteinExistence type="predicted"/>
<dbReference type="InterPro" id="IPR012668">
    <property type="entry name" value="CHP02466"/>
</dbReference>
<protein>
    <recommendedName>
        <fullName evidence="2">JmjC domain-containing protein</fullName>
    </recommendedName>
</protein>
<dbReference type="AlphaFoldDB" id="A0A382EEH7"/>
<reference evidence="1" key="1">
    <citation type="submission" date="2018-05" db="EMBL/GenBank/DDBJ databases">
        <authorList>
            <person name="Lanie J.A."/>
            <person name="Ng W.-L."/>
            <person name="Kazmierczak K.M."/>
            <person name="Andrzejewski T.M."/>
            <person name="Davidsen T.M."/>
            <person name="Wayne K.J."/>
            <person name="Tettelin H."/>
            <person name="Glass J.I."/>
            <person name="Rusch D."/>
            <person name="Podicherti R."/>
            <person name="Tsui H.-C.T."/>
            <person name="Winkler M.E."/>
        </authorList>
    </citation>
    <scope>NUCLEOTIDE SEQUENCE</scope>
</reference>
<dbReference type="Gene3D" id="2.60.120.620">
    <property type="entry name" value="q2cbj1_9rhob like domain"/>
    <property type="match status" value="1"/>
</dbReference>
<name>A0A382EEH7_9ZZZZ</name>
<evidence type="ECO:0008006" key="2">
    <source>
        <dbReference type="Google" id="ProtNLM"/>
    </source>
</evidence>
<organism evidence="1">
    <name type="scientific">marine metagenome</name>
    <dbReference type="NCBI Taxonomy" id="408172"/>
    <lineage>
        <taxon>unclassified sequences</taxon>
        <taxon>metagenomes</taxon>
        <taxon>ecological metagenomes</taxon>
    </lineage>
</organism>
<dbReference type="SUPFAM" id="SSF51197">
    <property type="entry name" value="Clavaminate synthase-like"/>
    <property type="match status" value="1"/>
</dbReference>
<accession>A0A382EEH7</accession>